<reference evidence="1 2" key="1">
    <citation type="submission" date="2015-07" db="EMBL/GenBank/DDBJ databases">
        <authorList>
            <consortium name="Pathogen Informatics"/>
        </authorList>
    </citation>
    <scope>NUCLEOTIDE SEQUENCE [LARGE SCALE GENOMIC DNA]</scope>
    <source>
        <strain evidence="1 2">A316</strain>
    </source>
</reference>
<protein>
    <submittedName>
        <fullName evidence="1">Uncharacterized protein</fullName>
    </submittedName>
</protein>
<dbReference type="Proteomes" id="UP000041770">
    <property type="component" value="Unassembled WGS sequence"/>
</dbReference>
<dbReference type="AlphaFoldDB" id="A0A655ZWT5"/>
<proteinExistence type="predicted"/>
<evidence type="ECO:0000313" key="1">
    <source>
        <dbReference type="EMBL" id="CSC81551.1"/>
    </source>
</evidence>
<dbReference type="EMBL" id="CWQY01000015">
    <property type="protein sequence ID" value="CSC81551.1"/>
    <property type="molecule type" value="Genomic_DNA"/>
</dbReference>
<name>A0A655ZWT5_VIBCL</name>
<organism evidence="1 2">
    <name type="scientific">Vibrio cholerae</name>
    <dbReference type="NCBI Taxonomy" id="666"/>
    <lineage>
        <taxon>Bacteria</taxon>
        <taxon>Pseudomonadati</taxon>
        <taxon>Pseudomonadota</taxon>
        <taxon>Gammaproteobacteria</taxon>
        <taxon>Vibrionales</taxon>
        <taxon>Vibrionaceae</taxon>
        <taxon>Vibrio</taxon>
    </lineage>
</organism>
<gene>
    <name evidence="1" type="ORF">ERS013200_02341</name>
</gene>
<accession>A0A655ZWT5</accession>
<sequence>MICRWISANFAILELGLPVMLITRILKRLSTGSRARISDDSPELEMASTISPRSIIPRSPCEASPGCTKKADVPVLAKVAAIFLPIWPDLPIPITTTLPV</sequence>
<evidence type="ECO:0000313" key="2">
    <source>
        <dbReference type="Proteomes" id="UP000041770"/>
    </source>
</evidence>